<feature type="non-terminal residue" evidence="1">
    <location>
        <position position="223"/>
    </location>
</feature>
<protein>
    <submittedName>
        <fullName evidence="1">Uncharacterized protein</fullName>
    </submittedName>
</protein>
<gene>
    <name evidence="1" type="ORF">LCGC14_2209650</name>
</gene>
<dbReference type="EMBL" id="LAZR01029294">
    <property type="protein sequence ID" value="KKL60005.1"/>
    <property type="molecule type" value="Genomic_DNA"/>
</dbReference>
<dbReference type="AlphaFoldDB" id="A0A0F9FRK6"/>
<proteinExistence type="predicted"/>
<comment type="caution">
    <text evidence="1">The sequence shown here is derived from an EMBL/GenBank/DDBJ whole genome shotgun (WGS) entry which is preliminary data.</text>
</comment>
<evidence type="ECO:0000313" key="1">
    <source>
        <dbReference type="EMBL" id="KKL60005.1"/>
    </source>
</evidence>
<name>A0A0F9FRK6_9ZZZZ</name>
<reference evidence="1" key="1">
    <citation type="journal article" date="2015" name="Nature">
        <title>Complex archaea that bridge the gap between prokaryotes and eukaryotes.</title>
        <authorList>
            <person name="Spang A."/>
            <person name="Saw J.H."/>
            <person name="Jorgensen S.L."/>
            <person name="Zaremba-Niedzwiedzka K."/>
            <person name="Martijn J."/>
            <person name="Lind A.E."/>
            <person name="van Eijk R."/>
            <person name="Schleper C."/>
            <person name="Guy L."/>
            <person name="Ettema T.J."/>
        </authorList>
    </citation>
    <scope>NUCLEOTIDE SEQUENCE</scope>
</reference>
<sequence length="223" mass="24880">MKRLNESHFEKLYRGQTKRATIHIRTTREIVGGLPAEEKGVTAFVKSYLGVTDPKEQQEAVQRILHEEIGERDATPEEGALVDSNVYGVCVVRRTEHGPWIGDWMFKAMIKQSSTQVGMFAQKRGTKGHVAEAGRIQAAGPSIKGKPYEVHAVKEDGTPVETYYKEFKGNVNTPLGRRSIVSHKECLPVGSEFYFVFDWVGRKLNGDDLAEIFAMARQVGIGS</sequence>
<accession>A0A0F9FRK6</accession>
<organism evidence="1">
    <name type="scientific">marine sediment metagenome</name>
    <dbReference type="NCBI Taxonomy" id="412755"/>
    <lineage>
        <taxon>unclassified sequences</taxon>
        <taxon>metagenomes</taxon>
        <taxon>ecological metagenomes</taxon>
    </lineage>
</organism>